<dbReference type="PANTHER" id="PTHR24104:SF25">
    <property type="entry name" value="PROTEIN LIN-41"/>
    <property type="match status" value="1"/>
</dbReference>
<organism evidence="4 5">
    <name type="scientific">Adineta ricciae</name>
    <name type="common">Rotifer</name>
    <dbReference type="NCBI Taxonomy" id="249248"/>
    <lineage>
        <taxon>Eukaryota</taxon>
        <taxon>Metazoa</taxon>
        <taxon>Spiralia</taxon>
        <taxon>Gnathifera</taxon>
        <taxon>Rotifera</taxon>
        <taxon>Eurotatoria</taxon>
        <taxon>Bdelloidea</taxon>
        <taxon>Adinetida</taxon>
        <taxon>Adinetidae</taxon>
        <taxon>Adineta</taxon>
    </lineage>
</organism>
<dbReference type="PROSITE" id="PS51125">
    <property type="entry name" value="NHL"/>
    <property type="match status" value="1"/>
</dbReference>
<evidence type="ECO:0000256" key="3">
    <source>
        <dbReference type="SAM" id="Phobius"/>
    </source>
</evidence>
<dbReference type="Proteomes" id="UP000663828">
    <property type="component" value="Unassembled WGS sequence"/>
</dbReference>
<dbReference type="InterPro" id="IPR001258">
    <property type="entry name" value="NHL_repeat"/>
</dbReference>
<dbReference type="SUPFAM" id="SSF63829">
    <property type="entry name" value="Calcium-dependent phosphotriesterase"/>
    <property type="match status" value="1"/>
</dbReference>
<dbReference type="Gene3D" id="2.40.10.500">
    <property type="match status" value="1"/>
</dbReference>
<dbReference type="PANTHER" id="PTHR24104">
    <property type="entry name" value="E3 UBIQUITIN-PROTEIN LIGASE NHLRC1-RELATED"/>
    <property type="match status" value="1"/>
</dbReference>
<dbReference type="InterPro" id="IPR050952">
    <property type="entry name" value="TRIM-NHL_E3_ligases"/>
</dbReference>
<dbReference type="Gene3D" id="2.120.10.30">
    <property type="entry name" value="TolB, C-terminal domain"/>
    <property type="match status" value="2"/>
</dbReference>
<dbReference type="Pfam" id="PF01436">
    <property type="entry name" value="NHL"/>
    <property type="match status" value="2"/>
</dbReference>
<dbReference type="InterPro" id="IPR004345">
    <property type="entry name" value="TB2_DP1_HVA22"/>
</dbReference>
<feature type="transmembrane region" description="Helical" evidence="3">
    <location>
        <begin position="44"/>
        <end position="72"/>
    </location>
</feature>
<dbReference type="EMBL" id="CAJNOR010007598">
    <property type="protein sequence ID" value="CAF1620107.1"/>
    <property type="molecule type" value="Genomic_DNA"/>
</dbReference>
<dbReference type="GO" id="GO:0008270">
    <property type="term" value="F:zinc ion binding"/>
    <property type="evidence" value="ECO:0007669"/>
    <property type="project" value="UniProtKB-KW"/>
</dbReference>
<evidence type="ECO:0000313" key="4">
    <source>
        <dbReference type="EMBL" id="CAF1620107.1"/>
    </source>
</evidence>
<keyword evidence="1" id="KW-0677">Repeat</keyword>
<feature type="repeat" description="NHL" evidence="2">
    <location>
        <begin position="436"/>
        <end position="472"/>
    </location>
</feature>
<gene>
    <name evidence="4" type="ORF">XAT740_LOCUS50122</name>
</gene>
<evidence type="ECO:0000313" key="5">
    <source>
        <dbReference type="Proteomes" id="UP000663828"/>
    </source>
</evidence>
<accession>A0A816C9W4</accession>
<evidence type="ECO:0000256" key="2">
    <source>
        <dbReference type="PROSITE-ProRule" id="PRU00504"/>
    </source>
</evidence>
<keyword evidence="5" id="KW-1185">Reference proteome</keyword>
<keyword evidence="3" id="KW-0812">Transmembrane</keyword>
<protein>
    <submittedName>
        <fullName evidence="4">Uncharacterized protein</fullName>
    </submittedName>
</protein>
<keyword evidence="3" id="KW-0472">Membrane</keyword>
<proteinExistence type="predicted"/>
<evidence type="ECO:0000256" key="1">
    <source>
        <dbReference type="ARBA" id="ARBA00022737"/>
    </source>
</evidence>
<sequence length="475" mass="52886">MAEISKQCCRKVKNKLMPLCFETPLGLLLHIIEMKTGVEPAITFIVLSGFISIYLIFGWCNDFVCNFIGLIYPVYPSLWTVQSPGSFDHKKLLNYWIIYSSIGCIEYFLHKLCDLLLFYWFGKCVFLIWFLKDERELSTVGTSFESEAIAAYTAESILVSQKIQLSVPLRSTILNRNAKWKKNGLTVAGGNGSGNDLNQLFAPFGIFVDENQTVYIADSINNRIVEWKNGEKKGRVVAGGGDSLIGEHMLYGPMDVIIDRKRNSFIIADTGKRRVIRWHYQNDIQSETIIPNIDCRGITIDENGSIYVTDGDRHQVTRYDIGNNEGIIVAGGNGAGDALDQLNIPYSIFVAQDHSVYVSDGGNHRVMKWINGAKEGVVVAGGQRQGESLSQLNYPRGIVVDQSGTVYVADHLNGRVMRWLKDAEQGDIIAGGNGGGDQDNQLLNVTGLAFDKQGNLYIVDMGNSRVQMFNIDYSD</sequence>
<comment type="caution">
    <text evidence="4">The sequence shown here is derived from an EMBL/GenBank/DDBJ whole genome shotgun (WGS) entry which is preliminary data.</text>
</comment>
<dbReference type="Pfam" id="PF03134">
    <property type="entry name" value="TB2_DP1_HVA22"/>
    <property type="match status" value="1"/>
</dbReference>
<feature type="transmembrane region" description="Helical" evidence="3">
    <location>
        <begin position="116"/>
        <end position="132"/>
    </location>
</feature>
<keyword evidence="3" id="KW-1133">Transmembrane helix</keyword>
<name>A0A816C9W4_ADIRI</name>
<dbReference type="CDD" id="cd05819">
    <property type="entry name" value="NHL"/>
    <property type="match status" value="1"/>
</dbReference>
<reference evidence="4" key="1">
    <citation type="submission" date="2021-02" db="EMBL/GenBank/DDBJ databases">
        <authorList>
            <person name="Nowell W R."/>
        </authorList>
    </citation>
    <scope>NUCLEOTIDE SEQUENCE</scope>
</reference>
<dbReference type="AlphaFoldDB" id="A0A816C9W4"/>
<dbReference type="InterPro" id="IPR011042">
    <property type="entry name" value="6-blade_b-propeller_TolB-like"/>
</dbReference>
<feature type="transmembrane region" description="Helical" evidence="3">
    <location>
        <begin position="92"/>
        <end position="109"/>
    </location>
</feature>